<dbReference type="InterPro" id="IPR003741">
    <property type="entry name" value="LUD_dom"/>
</dbReference>
<dbReference type="InterPro" id="IPR009501">
    <property type="entry name" value="UCP020269"/>
</dbReference>
<dbReference type="SUPFAM" id="SSF100950">
    <property type="entry name" value="NagB/RpiA/CoA transferase-like"/>
    <property type="match status" value="1"/>
</dbReference>
<sequence>MTPKELRNERLAERMIKNLKRRNMEAFYCKTSSEAINKVLELIPDGSSITWGGSMTIRDMGLPDALRQKGTYEVLDRDLVEGNEEKIQMYVRAFTADVYLSSANAISEDGVIINIDGNGNRVAAITWGPKKVIFIIGLNKVAQTVEAALARARSTASPINASRFDIKTPCQVDGMCHNCNSPESICNYVHFLRNSPRGKHTVILVGEDWGY</sequence>
<proteinExistence type="predicted"/>
<dbReference type="InterPro" id="IPR024185">
    <property type="entry name" value="FTHF_cligase-like_sf"/>
</dbReference>
<organism evidence="2 3">
    <name type="scientific">Xylanibacter ruminicola</name>
    <name type="common">Prevotella ruminicola</name>
    <dbReference type="NCBI Taxonomy" id="839"/>
    <lineage>
        <taxon>Bacteria</taxon>
        <taxon>Pseudomonadati</taxon>
        <taxon>Bacteroidota</taxon>
        <taxon>Bacteroidia</taxon>
        <taxon>Bacteroidales</taxon>
        <taxon>Prevotellaceae</taxon>
        <taxon>Xylanibacter</taxon>
    </lineage>
</organism>
<protein>
    <submittedName>
        <fullName evidence="2">Uncharacterized ACR, YkgG family COG1556</fullName>
    </submittedName>
</protein>
<dbReference type="EMBL" id="FNUV01000002">
    <property type="protein sequence ID" value="SEF57368.1"/>
    <property type="molecule type" value="Genomic_DNA"/>
</dbReference>
<dbReference type="Proteomes" id="UP000236735">
    <property type="component" value="Unassembled WGS sequence"/>
</dbReference>
<name>A0A1H5T5D3_XYLRU</name>
<dbReference type="PIRSF" id="PIRSF020269">
    <property type="entry name" value="DUF1121"/>
    <property type="match status" value="1"/>
</dbReference>
<accession>A0A1H5T5D3</accession>
<evidence type="ECO:0000313" key="3">
    <source>
        <dbReference type="Proteomes" id="UP000236735"/>
    </source>
</evidence>
<dbReference type="InterPro" id="IPR037171">
    <property type="entry name" value="NagB/RpiA_transferase-like"/>
</dbReference>
<evidence type="ECO:0000313" key="2">
    <source>
        <dbReference type="EMBL" id="SEF57368.1"/>
    </source>
</evidence>
<feature type="domain" description="LUD" evidence="1">
    <location>
        <begin position="13"/>
        <end position="205"/>
    </location>
</feature>
<dbReference type="PANTHER" id="PTHR36179:SF2">
    <property type="entry name" value="LUD DOMAIN-CONTAINING PROTEIN"/>
    <property type="match status" value="1"/>
</dbReference>
<gene>
    <name evidence="2" type="ORF">SAMN05216354_0848</name>
</gene>
<dbReference type="PANTHER" id="PTHR36179">
    <property type="entry name" value="LUD_DOM DOMAIN-CONTAINING PROTEIN"/>
    <property type="match status" value="1"/>
</dbReference>
<dbReference type="AlphaFoldDB" id="A0A1H5T5D3"/>
<reference evidence="2 3" key="1">
    <citation type="submission" date="2016-10" db="EMBL/GenBank/DDBJ databases">
        <authorList>
            <person name="de Groot N.N."/>
        </authorList>
    </citation>
    <scope>NUCLEOTIDE SEQUENCE [LARGE SCALE GENOMIC DNA]</scope>
    <source>
        <strain evidence="2 3">AR32</strain>
    </source>
</reference>
<dbReference type="Gene3D" id="3.40.50.10420">
    <property type="entry name" value="NagB/RpiA/CoA transferase-like"/>
    <property type="match status" value="1"/>
</dbReference>
<dbReference type="RefSeq" id="WP_103915244.1">
    <property type="nucleotide sequence ID" value="NZ_FNUV01000002.1"/>
</dbReference>
<dbReference type="Pfam" id="PF02589">
    <property type="entry name" value="LUD_dom"/>
    <property type="match status" value="1"/>
</dbReference>
<evidence type="ECO:0000259" key="1">
    <source>
        <dbReference type="Pfam" id="PF02589"/>
    </source>
</evidence>